<evidence type="ECO:0000313" key="7">
    <source>
        <dbReference type="Proteomes" id="UP000019484"/>
    </source>
</evidence>
<accession>W9XS32</accession>
<evidence type="ECO:0000313" key="6">
    <source>
        <dbReference type="EMBL" id="EXJ83332.1"/>
    </source>
</evidence>
<dbReference type="OrthoDB" id="3936150at2759"/>
<keyword evidence="4 5" id="KW-0472">Membrane</keyword>
<protein>
    <recommendedName>
        <fullName evidence="8">Major facilitator superfamily (MFS) profile domain-containing protein</fullName>
    </recommendedName>
</protein>
<dbReference type="GO" id="GO:0000297">
    <property type="term" value="F:spermine transmembrane transporter activity"/>
    <property type="evidence" value="ECO:0007669"/>
    <property type="project" value="TreeGrafter"/>
</dbReference>
<evidence type="ECO:0008006" key="8">
    <source>
        <dbReference type="Google" id="ProtNLM"/>
    </source>
</evidence>
<reference evidence="6 7" key="1">
    <citation type="submission" date="2013-03" db="EMBL/GenBank/DDBJ databases">
        <title>The Genome Sequence of Capronia coronata CBS 617.96.</title>
        <authorList>
            <consortium name="The Broad Institute Genomics Platform"/>
            <person name="Cuomo C."/>
            <person name="de Hoog S."/>
            <person name="Gorbushina A."/>
            <person name="Walker B."/>
            <person name="Young S.K."/>
            <person name="Zeng Q."/>
            <person name="Gargeya S."/>
            <person name="Fitzgerald M."/>
            <person name="Haas B."/>
            <person name="Abouelleil A."/>
            <person name="Allen A.W."/>
            <person name="Alvarado L."/>
            <person name="Arachchi H.M."/>
            <person name="Berlin A.M."/>
            <person name="Chapman S.B."/>
            <person name="Gainer-Dewar J."/>
            <person name="Goldberg J."/>
            <person name="Griggs A."/>
            <person name="Gujja S."/>
            <person name="Hansen M."/>
            <person name="Howarth C."/>
            <person name="Imamovic A."/>
            <person name="Ireland A."/>
            <person name="Larimer J."/>
            <person name="McCowan C."/>
            <person name="Murphy C."/>
            <person name="Pearson M."/>
            <person name="Poon T.W."/>
            <person name="Priest M."/>
            <person name="Roberts A."/>
            <person name="Saif S."/>
            <person name="Shea T."/>
            <person name="Sisk P."/>
            <person name="Sykes S."/>
            <person name="Wortman J."/>
            <person name="Nusbaum C."/>
            <person name="Birren B."/>
        </authorList>
    </citation>
    <scope>NUCLEOTIDE SEQUENCE [LARGE SCALE GENOMIC DNA]</scope>
    <source>
        <strain evidence="6 7">CBS 617.96</strain>
    </source>
</reference>
<dbReference type="GeneID" id="19161817"/>
<dbReference type="Gene3D" id="1.20.1250.20">
    <property type="entry name" value="MFS general substrate transporter like domains"/>
    <property type="match status" value="1"/>
</dbReference>
<feature type="transmembrane region" description="Helical" evidence="5">
    <location>
        <begin position="139"/>
        <end position="158"/>
    </location>
</feature>
<dbReference type="PANTHER" id="PTHR23502:SF38">
    <property type="entry name" value="POLYAMINE TRANSPORTER 4"/>
    <property type="match status" value="1"/>
</dbReference>
<evidence type="ECO:0000256" key="1">
    <source>
        <dbReference type="ARBA" id="ARBA00004141"/>
    </source>
</evidence>
<dbReference type="STRING" id="1182541.W9XS32"/>
<dbReference type="InterPro" id="IPR036259">
    <property type="entry name" value="MFS_trans_sf"/>
</dbReference>
<dbReference type="eggNOG" id="KOG0255">
    <property type="taxonomic scope" value="Eukaryota"/>
</dbReference>
<feature type="transmembrane region" description="Helical" evidence="5">
    <location>
        <begin position="93"/>
        <end position="114"/>
    </location>
</feature>
<evidence type="ECO:0000256" key="2">
    <source>
        <dbReference type="ARBA" id="ARBA00022692"/>
    </source>
</evidence>
<keyword evidence="7" id="KW-1185">Reference proteome</keyword>
<keyword evidence="2 5" id="KW-0812">Transmembrane</keyword>
<dbReference type="GO" id="GO:0015606">
    <property type="term" value="F:spermidine transmembrane transporter activity"/>
    <property type="evidence" value="ECO:0007669"/>
    <property type="project" value="TreeGrafter"/>
</dbReference>
<dbReference type="HOGENOM" id="CLU_008455_11_0_1"/>
<dbReference type="Proteomes" id="UP000019484">
    <property type="component" value="Unassembled WGS sequence"/>
</dbReference>
<dbReference type="PANTHER" id="PTHR23502">
    <property type="entry name" value="MAJOR FACILITATOR SUPERFAMILY"/>
    <property type="match status" value="1"/>
</dbReference>
<name>W9XS32_9EURO</name>
<evidence type="ECO:0000256" key="4">
    <source>
        <dbReference type="ARBA" id="ARBA00023136"/>
    </source>
</evidence>
<feature type="transmembrane region" description="Helical" evidence="5">
    <location>
        <begin position="199"/>
        <end position="221"/>
    </location>
</feature>
<proteinExistence type="predicted"/>
<dbReference type="GO" id="GO:0005886">
    <property type="term" value="C:plasma membrane"/>
    <property type="evidence" value="ECO:0007669"/>
    <property type="project" value="TreeGrafter"/>
</dbReference>
<sequence>MSETYKKAILRHRAKRLDSADVSDVSQMGISNYALVKAWVYITMFRPVIMLVSEPIVTLFSLYIALTFGILYNFFAALPFIFRTVYRFDQGDIGLAFVPICVGCCLAIVTTILIDRHWYHKQIEGQQECEDSVPPERRLYAAMFGSLGPPISLFWFAWTARANVHWMSPVIATMPFAWGNVCLVATTTVYLLDCYGPKLGASAMSAGAFTRYAFAAAFPLFTLQS</sequence>
<dbReference type="SUPFAM" id="SSF103473">
    <property type="entry name" value="MFS general substrate transporter"/>
    <property type="match status" value="1"/>
</dbReference>
<dbReference type="EMBL" id="AMWN01000006">
    <property type="protein sequence ID" value="EXJ83332.1"/>
    <property type="molecule type" value="Genomic_DNA"/>
</dbReference>
<dbReference type="RefSeq" id="XP_007726018.1">
    <property type="nucleotide sequence ID" value="XM_007727828.1"/>
</dbReference>
<evidence type="ECO:0000256" key="3">
    <source>
        <dbReference type="ARBA" id="ARBA00022989"/>
    </source>
</evidence>
<organism evidence="6 7">
    <name type="scientific">Capronia coronata CBS 617.96</name>
    <dbReference type="NCBI Taxonomy" id="1182541"/>
    <lineage>
        <taxon>Eukaryota</taxon>
        <taxon>Fungi</taxon>
        <taxon>Dikarya</taxon>
        <taxon>Ascomycota</taxon>
        <taxon>Pezizomycotina</taxon>
        <taxon>Eurotiomycetes</taxon>
        <taxon>Chaetothyriomycetidae</taxon>
        <taxon>Chaetothyriales</taxon>
        <taxon>Herpotrichiellaceae</taxon>
        <taxon>Capronia</taxon>
    </lineage>
</organism>
<gene>
    <name evidence="6" type="ORF">A1O1_06953</name>
</gene>
<comment type="caution">
    <text evidence="6">The sequence shown here is derived from an EMBL/GenBank/DDBJ whole genome shotgun (WGS) entry which is preliminary data.</text>
</comment>
<feature type="transmembrane region" description="Helical" evidence="5">
    <location>
        <begin position="170"/>
        <end position="192"/>
    </location>
</feature>
<feature type="transmembrane region" description="Helical" evidence="5">
    <location>
        <begin position="56"/>
        <end position="81"/>
    </location>
</feature>
<comment type="subcellular location">
    <subcellularLocation>
        <location evidence="1">Membrane</location>
        <topology evidence="1">Multi-pass membrane protein</topology>
    </subcellularLocation>
</comment>
<evidence type="ECO:0000256" key="5">
    <source>
        <dbReference type="SAM" id="Phobius"/>
    </source>
</evidence>
<dbReference type="AlphaFoldDB" id="W9XS32"/>
<keyword evidence="3 5" id="KW-1133">Transmembrane helix</keyword>